<dbReference type="InterPro" id="IPR005537">
    <property type="entry name" value="RAMP_III_fam"/>
</dbReference>
<comment type="caution">
    <text evidence="3">The sequence shown here is derived from an EMBL/GenBank/DDBJ whole genome shotgun (WGS) entry which is preliminary data.</text>
</comment>
<name>A0A5C6RQS3_9BACT</name>
<dbReference type="InterPro" id="IPR013410">
    <property type="entry name" value="CRISPR-assoc_RAMP_Cmr4"/>
</dbReference>
<keyword evidence="1" id="KW-0051">Antiviral defense</keyword>
<evidence type="ECO:0000259" key="2">
    <source>
        <dbReference type="Pfam" id="PF03787"/>
    </source>
</evidence>
<dbReference type="PANTHER" id="PTHR36700">
    <property type="entry name" value="CRISPR SYSTEM CMR SUBUNIT CMR4"/>
    <property type="match status" value="1"/>
</dbReference>
<organism evidence="3 4">
    <name type="scientific">Phaeodactylibacter luteus</name>
    <dbReference type="NCBI Taxonomy" id="1564516"/>
    <lineage>
        <taxon>Bacteria</taxon>
        <taxon>Pseudomonadati</taxon>
        <taxon>Bacteroidota</taxon>
        <taxon>Saprospiria</taxon>
        <taxon>Saprospirales</taxon>
        <taxon>Haliscomenobacteraceae</taxon>
        <taxon>Phaeodactylibacter</taxon>
    </lineage>
</organism>
<evidence type="ECO:0000313" key="3">
    <source>
        <dbReference type="EMBL" id="TXB63732.1"/>
    </source>
</evidence>
<sequence length="311" mass="33982">MSEHTHPYFRALLGLRTLSPLHAGVLGGNHILDRPIDREVHSGWPKVSSAALKGALREQGIARSGHAANLFGVEESVFEDENGNKQKVRYGKAGLLSFTDARLLLFPVRSARGGWAWVSCPSVLRRFREEAGLAGYDVAQPAVATFYQAFANAINDNAVYAGKNLDLGDKLLLHHHVFGLDTRIDKSKLEDWQKAMPLLSDLNDFSERLAIVSDENFTELTRLYTEVSTRNKIKDSTGATGGGALFTEEYLPEGALLYALSFSMPNSTHKEVAGMLDSTPKTLQLAGNATLGKGQCVLSWHFSSSPQIQAV</sequence>
<evidence type="ECO:0000313" key="4">
    <source>
        <dbReference type="Proteomes" id="UP000321580"/>
    </source>
</evidence>
<dbReference type="RefSeq" id="WP_147166908.1">
    <property type="nucleotide sequence ID" value="NZ_VOOR01000013.1"/>
</dbReference>
<feature type="domain" description="CRISPR type III-associated protein" evidence="2">
    <location>
        <begin position="15"/>
        <end position="296"/>
    </location>
</feature>
<dbReference type="OrthoDB" id="9789361at2"/>
<dbReference type="NCBIfam" id="TIGR02580">
    <property type="entry name" value="cas_RAMP_Cmr4"/>
    <property type="match status" value="1"/>
</dbReference>
<accession>A0A5C6RQS3</accession>
<dbReference type="Pfam" id="PF03787">
    <property type="entry name" value="RAMPs"/>
    <property type="match status" value="1"/>
</dbReference>
<evidence type="ECO:0000256" key="1">
    <source>
        <dbReference type="ARBA" id="ARBA00023118"/>
    </source>
</evidence>
<gene>
    <name evidence="3" type="primary">cmr4</name>
    <name evidence="3" type="ORF">FRY97_07885</name>
</gene>
<dbReference type="PANTHER" id="PTHR36700:SF1">
    <property type="entry name" value="CRISPR SYSTEM CMR SUBUNIT CMR4"/>
    <property type="match status" value="1"/>
</dbReference>
<proteinExistence type="predicted"/>
<keyword evidence="4" id="KW-1185">Reference proteome</keyword>
<protein>
    <submittedName>
        <fullName evidence="3">Type III-B CRISPR module RAMP protein Cmr4</fullName>
    </submittedName>
</protein>
<dbReference type="Proteomes" id="UP000321580">
    <property type="component" value="Unassembled WGS sequence"/>
</dbReference>
<dbReference type="GO" id="GO:0051607">
    <property type="term" value="P:defense response to virus"/>
    <property type="evidence" value="ECO:0007669"/>
    <property type="project" value="UniProtKB-KW"/>
</dbReference>
<dbReference type="EMBL" id="VOOR01000013">
    <property type="protein sequence ID" value="TXB63732.1"/>
    <property type="molecule type" value="Genomic_DNA"/>
</dbReference>
<dbReference type="AlphaFoldDB" id="A0A5C6RQS3"/>
<reference evidence="3 4" key="1">
    <citation type="submission" date="2019-08" db="EMBL/GenBank/DDBJ databases">
        <title>Genome of Phaeodactylibacter luteus.</title>
        <authorList>
            <person name="Bowman J.P."/>
        </authorList>
    </citation>
    <scope>NUCLEOTIDE SEQUENCE [LARGE SCALE GENOMIC DNA]</scope>
    <source>
        <strain evidence="3 4">KCTC 42180</strain>
    </source>
</reference>